<dbReference type="KEGG" id="nneo:PQG83_07685"/>
<name>A0AA96GU51_9BACT</name>
<proteinExistence type="predicted"/>
<keyword evidence="2" id="KW-1185">Reference proteome</keyword>
<accession>A0AA96GU51</accession>
<dbReference type="EMBL" id="CP116968">
    <property type="protein sequence ID" value="WNM63626.1"/>
    <property type="molecule type" value="Genomic_DNA"/>
</dbReference>
<evidence type="ECO:0000313" key="2">
    <source>
        <dbReference type="Proteomes" id="UP001302494"/>
    </source>
</evidence>
<gene>
    <name evidence="1" type="ORF">PQG83_07685</name>
</gene>
<reference evidence="1 2" key="1">
    <citation type="submission" date="2023-01" db="EMBL/GenBank/DDBJ databases">
        <title>Cultivation and genomic characterization of new, ubiquitous marine nitrite-oxidizing bacteria from the Nitrospirales.</title>
        <authorList>
            <person name="Mueller A.J."/>
            <person name="Daebeler A."/>
            <person name="Herbold C.W."/>
            <person name="Kirkegaard R.H."/>
            <person name="Daims H."/>
        </authorList>
    </citation>
    <scope>NUCLEOTIDE SEQUENCE [LARGE SCALE GENOMIC DNA]</scope>
    <source>
        <strain evidence="1 2">DK</strain>
    </source>
</reference>
<evidence type="ECO:0000313" key="1">
    <source>
        <dbReference type="EMBL" id="WNM63626.1"/>
    </source>
</evidence>
<sequence length="247" mass="27942">MNKRSVLHKPTFANLTWFLLVIIFLGKATAGQFGTPKGDEGTRIFNGTEHPNYSGHFRVTGRKGTLVGTMGEKSPWDHMDYAGIHLNPVMGTIEIEVDERANTGQVQGTFVEGDDRYRLVFTHFAGKAPYQDGGLATRVYEHGDSGNGDSLYPKTWLYLAGWGKADVFKNDQLLFKDYAAHFMVMERSRDPHTHEVPYPTKRTLPGGETDPAGMEIDLWVRSAEANTKNFPPFETFIHLFWEEVIWK</sequence>
<protein>
    <submittedName>
        <fullName evidence="1">Uncharacterized protein</fullName>
    </submittedName>
</protein>
<dbReference type="Proteomes" id="UP001302494">
    <property type="component" value="Chromosome"/>
</dbReference>
<dbReference type="RefSeq" id="WP_312748314.1">
    <property type="nucleotide sequence ID" value="NZ_CP116968.1"/>
</dbReference>
<dbReference type="AlphaFoldDB" id="A0AA96GU51"/>
<organism evidence="1 2">
    <name type="scientific">Candidatus Nitrospira neomarina</name>
    <dbReference type="NCBI Taxonomy" id="3020899"/>
    <lineage>
        <taxon>Bacteria</taxon>
        <taxon>Pseudomonadati</taxon>
        <taxon>Nitrospirota</taxon>
        <taxon>Nitrospiria</taxon>
        <taxon>Nitrospirales</taxon>
        <taxon>Nitrospiraceae</taxon>
        <taxon>Nitrospira</taxon>
    </lineage>
</organism>